<feature type="transmembrane region" description="Helical" evidence="5">
    <location>
        <begin position="106"/>
        <end position="125"/>
    </location>
</feature>
<keyword evidence="2 5" id="KW-0812">Transmembrane</keyword>
<organism evidence="7 8">
    <name type="scientific">Eiseniibacteriota bacterium</name>
    <dbReference type="NCBI Taxonomy" id="2212470"/>
    <lineage>
        <taxon>Bacteria</taxon>
        <taxon>Candidatus Eiseniibacteriota</taxon>
    </lineage>
</organism>
<dbReference type="PANTHER" id="PTHR37422">
    <property type="entry name" value="TEICHURONIC ACID BIOSYNTHESIS PROTEIN TUAE"/>
    <property type="match status" value="1"/>
</dbReference>
<feature type="transmembrane region" description="Helical" evidence="5">
    <location>
        <begin position="217"/>
        <end position="233"/>
    </location>
</feature>
<feature type="transmembrane region" description="Helical" evidence="5">
    <location>
        <begin position="29"/>
        <end position="50"/>
    </location>
</feature>
<evidence type="ECO:0000256" key="4">
    <source>
        <dbReference type="ARBA" id="ARBA00023136"/>
    </source>
</evidence>
<keyword evidence="4 5" id="KW-0472">Membrane</keyword>
<dbReference type="GO" id="GO:0016020">
    <property type="term" value="C:membrane"/>
    <property type="evidence" value="ECO:0007669"/>
    <property type="project" value="UniProtKB-SubCell"/>
</dbReference>
<protein>
    <recommendedName>
        <fullName evidence="6">O-antigen ligase-related domain-containing protein</fullName>
    </recommendedName>
</protein>
<dbReference type="InterPro" id="IPR007016">
    <property type="entry name" value="O-antigen_ligase-rel_domated"/>
</dbReference>
<feature type="transmembrane region" description="Helical" evidence="5">
    <location>
        <begin position="263"/>
        <end position="280"/>
    </location>
</feature>
<accession>A0A538TCI3</accession>
<dbReference type="Proteomes" id="UP000317366">
    <property type="component" value="Unassembled WGS sequence"/>
</dbReference>
<dbReference type="Gene3D" id="1.25.40.10">
    <property type="entry name" value="Tetratricopeptide repeat domain"/>
    <property type="match status" value="1"/>
</dbReference>
<dbReference type="EMBL" id="VBOX01000106">
    <property type="protein sequence ID" value="TMQ61254.1"/>
    <property type="molecule type" value="Genomic_DNA"/>
</dbReference>
<evidence type="ECO:0000256" key="3">
    <source>
        <dbReference type="ARBA" id="ARBA00022989"/>
    </source>
</evidence>
<dbReference type="InterPro" id="IPR011990">
    <property type="entry name" value="TPR-like_helical_dom_sf"/>
</dbReference>
<name>A0A538TCI3_UNCEI</name>
<feature type="transmembrane region" description="Helical" evidence="5">
    <location>
        <begin position="240"/>
        <end position="257"/>
    </location>
</feature>
<dbReference type="Pfam" id="PF04932">
    <property type="entry name" value="Wzy_C"/>
    <property type="match status" value="1"/>
</dbReference>
<proteinExistence type="predicted"/>
<dbReference type="PANTHER" id="PTHR37422:SF23">
    <property type="entry name" value="TEICHURONIC ACID BIOSYNTHESIS PROTEIN TUAE"/>
    <property type="match status" value="1"/>
</dbReference>
<keyword evidence="3 5" id="KW-1133">Transmembrane helix</keyword>
<reference evidence="7 8" key="1">
    <citation type="journal article" date="2019" name="Nat. Microbiol.">
        <title>Mediterranean grassland soil C-N compound turnover is dependent on rainfall and depth, and is mediated by genomically divergent microorganisms.</title>
        <authorList>
            <person name="Diamond S."/>
            <person name="Andeer P.F."/>
            <person name="Li Z."/>
            <person name="Crits-Christoph A."/>
            <person name="Burstein D."/>
            <person name="Anantharaman K."/>
            <person name="Lane K.R."/>
            <person name="Thomas B.C."/>
            <person name="Pan C."/>
            <person name="Northen T.R."/>
            <person name="Banfield J.F."/>
        </authorList>
    </citation>
    <scope>NUCLEOTIDE SEQUENCE [LARGE SCALE GENOMIC DNA]</scope>
    <source>
        <strain evidence="7">WS_7</strain>
    </source>
</reference>
<comment type="caution">
    <text evidence="7">The sequence shown here is derived from an EMBL/GenBank/DDBJ whole genome shotgun (WGS) entry which is preliminary data.</text>
</comment>
<gene>
    <name evidence="7" type="ORF">E6K77_10730</name>
</gene>
<feature type="transmembrane region" description="Helical" evidence="5">
    <location>
        <begin position="292"/>
        <end position="313"/>
    </location>
</feature>
<feature type="transmembrane region" description="Helical" evidence="5">
    <location>
        <begin position="475"/>
        <end position="495"/>
    </location>
</feature>
<comment type="subcellular location">
    <subcellularLocation>
        <location evidence="1">Membrane</location>
        <topology evidence="1">Multi-pass membrane protein</topology>
    </subcellularLocation>
</comment>
<dbReference type="InterPro" id="IPR051533">
    <property type="entry name" value="WaaL-like"/>
</dbReference>
<evidence type="ECO:0000256" key="5">
    <source>
        <dbReference type="SAM" id="Phobius"/>
    </source>
</evidence>
<feature type="transmembrane region" description="Helical" evidence="5">
    <location>
        <begin position="422"/>
        <end position="455"/>
    </location>
</feature>
<feature type="transmembrane region" description="Helical" evidence="5">
    <location>
        <begin position="386"/>
        <end position="410"/>
    </location>
</feature>
<dbReference type="SUPFAM" id="SSF48452">
    <property type="entry name" value="TPR-like"/>
    <property type="match status" value="1"/>
</dbReference>
<evidence type="ECO:0000259" key="6">
    <source>
        <dbReference type="Pfam" id="PF04932"/>
    </source>
</evidence>
<dbReference type="AlphaFoldDB" id="A0A538TCI3"/>
<feature type="transmembrane region" description="Helical" evidence="5">
    <location>
        <begin position="137"/>
        <end position="154"/>
    </location>
</feature>
<evidence type="ECO:0000256" key="2">
    <source>
        <dbReference type="ARBA" id="ARBA00022692"/>
    </source>
</evidence>
<sequence>MKPDRSTRTRLRHAPSAAGARRAGHQASVVFFTVLVLLFALPVFSVPGQLVEGFEFAKVSLLVTGALVLAAWWFAGEASQIGSAGVLPWLRRLPGRVVAASRRDPIGASVLLFVLSAVASTVASIRPALSLFGAPQSHAGLRTVVGLASIYYASRSLASSSKWFLRVAQVTGVAAAVAAAYALFQVAGVDPFTLTWKRELAFQGTRASSTLGHANKVSAFLTMCLPLIVWLAARSASRAARIAWLGLTGLSLFVIAASLSRGGWLGVIAATLAALLLALASARRPPRSWGPIALGIVIAVLILPLVTPMRAAFLSRVEQVTDLSAPTSRTRLELWGAGLRMVGDHPLLGVGVDAYVAAFPRYRTSKLTQIEWGGTPSKAHNDAIQILATQGILGGLAAFAILLLTARAVWRVARRGSPETRGAAVAAGAALVGYVVPNLVGFGSVATSALAAALAGWAGHATPVAAVQHEAQGRSFWSLALGLALAGALWFTLVLPPLRAEMSVADAMRAPSESPRHVDLLARAAGAAPWDPRYSAELGRSFLIEGLRERDSQTQWDLLVRARDALAKSVAAAPENSENRILLAGVMSAQAASRPVIISRSEVRDEFRHAVALDPLNPVVLVAAERGLLAVGLDEDARELALQCAIAYPDYAPPLADLGSIALNQGRTAAAADTLKLAVRRQWRGDVTGAAHAWNDLARASFSMRQFAQARDAADSALVYYPGLTDAYGVREAAKRALSLEPSATASQGNGSK</sequence>
<evidence type="ECO:0000313" key="7">
    <source>
        <dbReference type="EMBL" id="TMQ61254.1"/>
    </source>
</evidence>
<feature type="domain" description="O-antigen ligase-related" evidence="6">
    <location>
        <begin position="249"/>
        <end position="398"/>
    </location>
</feature>
<evidence type="ECO:0000313" key="8">
    <source>
        <dbReference type="Proteomes" id="UP000317366"/>
    </source>
</evidence>
<feature type="transmembrane region" description="Helical" evidence="5">
    <location>
        <begin position="163"/>
        <end position="184"/>
    </location>
</feature>
<evidence type="ECO:0000256" key="1">
    <source>
        <dbReference type="ARBA" id="ARBA00004141"/>
    </source>
</evidence>